<dbReference type="Gene3D" id="1.20.5.1000">
    <property type="entry name" value="arf6 gtpase in complex with a specific effector, jip4"/>
    <property type="match status" value="1"/>
</dbReference>
<gene>
    <name evidence="3" type="ORF">NA56DRAFT_503332</name>
</gene>
<evidence type="ECO:0000313" key="3">
    <source>
        <dbReference type="EMBL" id="PMD12181.1"/>
    </source>
</evidence>
<dbReference type="EMBL" id="KZ613562">
    <property type="protein sequence ID" value="PMD12181.1"/>
    <property type="molecule type" value="Genomic_DNA"/>
</dbReference>
<feature type="coiled-coil region" evidence="1">
    <location>
        <begin position="14"/>
        <end position="62"/>
    </location>
</feature>
<feature type="region of interest" description="Disordered" evidence="2">
    <location>
        <begin position="96"/>
        <end position="162"/>
    </location>
</feature>
<reference evidence="3 4" key="1">
    <citation type="submission" date="2016-05" db="EMBL/GenBank/DDBJ databases">
        <title>A degradative enzymes factory behind the ericoid mycorrhizal symbiosis.</title>
        <authorList>
            <consortium name="DOE Joint Genome Institute"/>
            <person name="Martino E."/>
            <person name="Morin E."/>
            <person name="Grelet G."/>
            <person name="Kuo A."/>
            <person name="Kohler A."/>
            <person name="Daghino S."/>
            <person name="Barry K."/>
            <person name="Choi C."/>
            <person name="Cichocki N."/>
            <person name="Clum A."/>
            <person name="Copeland A."/>
            <person name="Hainaut M."/>
            <person name="Haridas S."/>
            <person name="Labutti K."/>
            <person name="Lindquist E."/>
            <person name="Lipzen A."/>
            <person name="Khouja H.-R."/>
            <person name="Murat C."/>
            <person name="Ohm R."/>
            <person name="Olson A."/>
            <person name="Spatafora J."/>
            <person name="Veneault-Fourrey C."/>
            <person name="Henrissat B."/>
            <person name="Grigoriev I."/>
            <person name="Martin F."/>
            <person name="Perotto S."/>
        </authorList>
    </citation>
    <scope>NUCLEOTIDE SEQUENCE [LARGE SCALE GENOMIC DNA]</scope>
    <source>
        <strain evidence="3 4">UAMH 7357</strain>
    </source>
</reference>
<dbReference type="Proteomes" id="UP000235672">
    <property type="component" value="Unassembled WGS sequence"/>
</dbReference>
<sequence length="162" mass="18342">MAVNHDPTRMFESLEALVKERDEMQITTNKLRAENNQLKAERNALELKNRSLQQNLDSTLLDYRVARDKLKTWEQISEIQTAKQVVLMKMIDRLQRGEKEPPVDESGFWLPADGHPMAPVSEASEPSSEHSSGTTSSKETGETKLDPHAVSSMTRKSYCAEL</sequence>
<evidence type="ECO:0000256" key="1">
    <source>
        <dbReference type="SAM" id="Coils"/>
    </source>
</evidence>
<organism evidence="3 4">
    <name type="scientific">Hyaloscypha hepaticicola</name>
    <dbReference type="NCBI Taxonomy" id="2082293"/>
    <lineage>
        <taxon>Eukaryota</taxon>
        <taxon>Fungi</taxon>
        <taxon>Dikarya</taxon>
        <taxon>Ascomycota</taxon>
        <taxon>Pezizomycotina</taxon>
        <taxon>Leotiomycetes</taxon>
        <taxon>Helotiales</taxon>
        <taxon>Hyaloscyphaceae</taxon>
        <taxon>Hyaloscypha</taxon>
    </lineage>
</organism>
<evidence type="ECO:0000256" key="2">
    <source>
        <dbReference type="SAM" id="MobiDB-lite"/>
    </source>
</evidence>
<feature type="compositionally biased region" description="Low complexity" evidence="2">
    <location>
        <begin position="121"/>
        <end position="138"/>
    </location>
</feature>
<proteinExistence type="predicted"/>
<keyword evidence="4" id="KW-1185">Reference proteome</keyword>
<dbReference type="OrthoDB" id="3515818at2759"/>
<keyword evidence="1" id="KW-0175">Coiled coil</keyword>
<evidence type="ECO:0000313" key="4">
    <source>
        <dbReference type="Proteomes" id="UP000235672"/>
    </source>
</evidence>
<name>A0A2J6PDQ8_9HELO</name>
<dbReference type="AlphaFoldDB" id="A0A2J6PDQ8"/>
<protein>
    <submittedName>
        <fullName evidence="3">Uncharacterized protein</fullName>
    </submittedName>
</protein>
<accession>A0A2J6PDQ8</accession>